<comment type="caution">
    <text evidence="3">The sequence shown here is derived from an EMBL/GenBank/DDBJ whole genome shotgun (WGS) entry which is preliminary data.</text>
</comment>
<dbReference type="Pfam" id="PF00156">
    <property type="entry name" value="Pribosyltran"/>
    <property type="match status" value="1"/>
</dbReference>
<reference evidence="3" key="2">
    <citation type="submission" date="2020-01" db="EMBL/GenBank/DDBJ databases">
        <authorList>
            <person name="Campanaro S."/>
        </authorList>
    </citation>
    <scope>NUCLEOTIDE SEQUENCE</scope>
    <source>
        <strain evidence="3">AS01afH2WH_6</strain>
    </source>
</reference>
<name>A0A971IDU7_9BIFI</name>
<evidence type="ECO:0000313" key="3">
    <source>
        <dbReference type="EMBL" id="NLT80288.1"/>
    </source>
</evidence>
<evidence type="ECO:0000256" key="1">
    <source>
        <dbReference type="ARBA" id="ARBA00008007"/>
    </source>
</evidence>
<evidence type="ECO:0000259" key="2">
    <source>
        <dbReference type="Pfam" id="PF00156"/>
    </source>
</evidence>
<dbReference type="PANTHER" id="PTHR47505:SF1">
    <property type="entry name" value="DNA UTILIZATION PROTEIN YHGH"/>
    <property type="match status" value="1"/>
</dbReference>
<dbReference type="RefSeq" id="WP_273174392.1">
    <property type="nucleotide sequence ID" value="NZ_JAAXZR010000026.1"/>
</dbReference>
<dbReference type="PANTHER" id="PTHR47505">
    <property type="entry name" value="DNA UTILIZATION PROTEIN YHGH"/>
    <property type="match status" value="1"/>
</dbReference>
<dbReference type="InterPro" id="IPR029057">
    <property type="entry name" value="PRTase-like"/>
</dbReference>
<reference evidence="3" key="1">
    <citation type="journal article" date="2020" name="Biotechnol. Biofuels">
        <title>New insights from the biogas microbiome by comprehensive genome-resolved metagenomics of nearly 1600 species originating from multiple anaerobic digesters.</title>
        <authorList>
            <person name="Campanaro S."/>
            <person name="Treu L."/>
            <person name="Rodriguez-R L.M."/>
            <person name="Kovalovszki A."/>
            <person name="Ziels R.M."/>
            <person name="Maus I."/>
            <person name="Zhu X."/>
            <person name="Kougias P.G."/>
            <person name="Basile A."/>
            <person name="Luo G."/>
            <person name="Schluter A."/>
            <person name="Konstantinidis K.T."/>
            <person name="Angelidaki I."/>
        </authorList>
    </citation>
    <scope>NUCLEOTIDE SEQUENCE</scope>
    <source>
        <strain evidence="3">AS01afH2WH_6</strain>
    </source>
</reference>
<dbReference type="SUPFAM" id="SSF53271">
    <property type="entry name" value="PRTase-like"/>
    <property type="match status" value="1"/>
</dbReference>
<protein>
    <submittedName>
        <fullName evidence="3">ComF family protein</fullName>
    </submittedName>
</protein>
<sequence length="279" mass="30285">MHMTDDAHRCSKRLSLMLHTSKSLLHACGLVLFPRGCAGCEAPDEILCAACRGDFSVIVGRTLPGTLMGRCYAAGIYRNAVRAAILSWKDHGDREVSRALGDQLARLATRTVIPYLDEHPELRRNARIHVLPVPSSRKSLNNRGRLQTLHLAGAVAARLNDAGIPALVDHCMGVRGDVRKSVQTRGLRDRASRASGLIHLRHRESLRDVQVIVVDDIVTTASTLRQCVRVLADAGARPLTALLLASTLDGREPACFAACDRASTGMDHRHLIPTRGAPA</sequence>
<dbReference type="Proteomes" id="UP000767327">
    <property type="component" value="Unassembled WGS sequence"/>
</dbReference>
<evidence type="ECO:0000313" key="4">
    <source>
        <dbReference type="Proteomes" id="UP000767327"/>
    </source>
</evidence>
<dbReference type="InterPro" id="IPR000836">
    <property type="entry name" value="PRTase_dom"/>
</dbReference>
<comment type="similarity">
    <text evidence="1">Belongs to the ComF/GntX family.</text>
</comment>
<dbReference type="AlphaFoldDB" id="A0A971IDU7"/>
<dbReference type="EMBL" id="JAAXZR010000026">
    <property type="protein sequence ID" value="NLT80288.1"/>
    <property type="molecule type" value="Genomic_DNA"/>
</dbReference>
<dbReference type="Gene3D" id="3.40.50.2020">
    <property type="match status" value="1"/>
</dbReference>
<organism evidence="3 4">
    <name type="scientific">Bifidobacterium crudilactis</name>
    <dbReference type="NCBI Taxonomy" id="327277"/>
    <lineage>
        <taxon>Bacteria</taxon>
        <taxon>Bacillati</taxon>
        <taxon>Actinomycetota</taxon>
        <taxon>Actinomycetes</taxon>
        <taxon>Bifidobacteriales</taxon>
        <taxon>Bifidobacteriaceae</taxon>
        <taxon>Bifidobacterium</taxon>
    </lineage>
</organism>
<feature type="domain" description="Phosphoribosyltransferase" evidence="2">
    <location>
        <begin position="187"/>
        <end position="247"/>
    </location>
</feature>
<proteinExistence type="inferred from homology"/>
<dbReference type="InterPro" id="IPR051910">
    <property type="entry name" value="ComF/GntX_DNA_util-trans"/>
</dbReference>
<accession>A0A971IDU7</accession>
<gene>
    <name evidence="3" type="ORF">GXW98_08415</name>
</gene>